<dbReference type="GO" id="GO:0005737">
    <property type="term" value="C:cytoplasm"/>
    <property type="evidence" value="ECO:0007669"/>
    <property type="project" value="TreeGrafter"/>
</dbReference>
<reference evidence="4" key="1">
    <citation type="submission" date="2023-01" db="EMBL/GenBank/DDBJ databases">
        <title>Metagenome sequencing of chrysophaentin producing Chrysophaeum taylorii.</title>
        <authorList>
            <person name="Davison J."/>
            <person name="Bewley C."/>
        </authorList>
    </citation>
    <scope>NUCLEOTIDE SEQUENCE</scope>
    <source>
        <strain evidence="4">NIES-1699</strain>
    </source>
</reference>
<keyword evidence="1" id="KW-0413">Isomerase</keyword>
<dbReference type="InterPro" id="IPR029000">
    <property type="entry name" value="Cyclophilin-like_dom_sf"/>
</dbReference>
<dbReference type="Pfam" id="PF00160">
    <property type="entry name" value="Pro_isomerase"/>
    <property type="match status" value="1"/>
</dbReference>
<dbReference type="EMBL" id="JAQMWT010000544">
    <property type="protein sequence ID" value="KAJ8599816.1"/>
    <property type="molecule type" value="Genomic_DNA"/>
</dbReference>
<feature type="region of interest" description="Disordered" evidence="2">
    <location>
        <begin position="1"/>
        <end position="35"/>
    </location>
</feature>
<keyword evidence="5" id="KW-1185">Reference proteome</keyword>
<sequence>MALSFATKRKRTAGSWRDDQQQQQNAQGSSSSSVVFGELKKELAERERTKAQRKRELEAEAKIIARTREFSESLSTVVLMDVEAGSASGRMIFELFEDVAPRTVKNFVTLANDERYDGTLFYKIEPGVACSGGDYERNDGTAGRSTYGRDFEHENYTLKHTDAGVLATVGRTVNSKFQIIFAEQPAFDGRQVVFGRLVDGFAILREIEKASSARILKCASVPPKGGSRQATVEAYAAPLHLPKPKDDPKHLARSFRNKANYYDNSTRSALFSWTTSC</sequence>
<comment type="caution">
    <text evidence="4">The sequence shown here is derived from an EMBL/GenBank/DDBJ whole genome shotgun (WGS) entry which is preliminary data.</text>
</comment>
<name>A0AAD7U7T3_9STRA</name>
<keyword evidence="1" id="KW-0697">Rotamase</keyword>
<dbReference type="SUPFAM" id="SSF50891">
    <property type="entry name" value="Cyclophilin-like"/>
    <property type="match status" value="1"/>
</dbReference>
<dbReference type="InterPro" id="IPR002130">
    <property type="entry name" value="Cyclophilin-type_PPIase_dom"/>
</dbReference>
<evidence type="ECO:0000313" key="5">
    <source>
        <dbReference type="Proteomes" id="UP001230188"/>
    </source>
</evidence>
<dbReference type="GO" id="GO:0003755">
    <property type="term" value="F:peptidyl-prolyl cis-trans isomerase activity"/>
    <property type="evidence" value="ECO:0007669"/>
    <property type="project" value="UniProtKB-UniRule"/>
</dbReference>
<evidence type="ECO:0000256" key="2">
    <source>
        <dbReference type="SAM" id="MobiDB-lite"/>
    </source>
</evidence>
<comment type="similarity">
    <text evidence="1">Belongs to the cyclophilin-type PPIase family.</text>
</comment>
<dbReference type="AlphaFoldDB" id="A0AAD7U7T3"/>
<feature type="domain" description="PPIase cyclophilin-type" evidence="3">
    <location>
        <begin position="85"/>
        <end position="222"/>
    </location>
</feature>
<dbReference type="PANTHER" id="PTHR11071:SF561">
    <property type="entry name" value="PEPTIDYL-PROLYL CIS-TRANS ISOMERASE D-RELATED"/>
    <property type="match status" value="1"/>
</dbReference>
<comment type="function">
    <text evidence="1">PPIases accelerate the folding of proteins. It catalyzes the cis-trans isomerization of proline imidic peptide bonds in oligopeptides.</text>
</comment>
<evidence type="ECO:0000259" key="3">
    <source>
        <dbReference type="PROSITE" id="PS50072"/>
    </source>
</evidence>
<comment type="catalytic activity">
    <reaction evidence="1">
        <text>[protein]-peptidylproline (omega=180) = [protein]-peptidylproline (omega=0)</text>
        <dbReference type="Rhea" id="RHEA:16237"/>
        <dbReference type="Rhea" id="RHEA-COMP:10747"/>
        <dbReference type="Rhea" id="RHEA-COMP:10748"/>
        <dbReference type="ChEBI" id="CHEBI:83833"/>
        <dbReference type="ChEBI" id="CHEBI:83834"/>
        <dbReference type="EC" id="5.2.1.8"/>
    </reaction>
</comment>
<dbReference type="EC" id="5.2.1.8" evidence="1"/>
<dbReference type="GO" id="GO:0016018">
    <property type="term" value="F:cyclosporin A binding"/>
    <property type="evidence" value="ECO:0007669"/>
    <property type="project" value="TreeGrafter"/>
</dbReference>
<protein>
    <recommendedName>
        <fullName evidence="1">Peptidyl-prolyl cis-trans isomerase</fullName>
        <shortName evidence="1">PPIase</shortName>
        <ecNumber evidence="1">5.2.1.8</ecNumber>
    </recommendedName>
</protein>
<evidence type="ECO:0000313" key="4">
    <source>
        <dbReference type="EMBL" id="KAJ8599816.1"/>
    </source>
</evidence>
<dbReference type="GO" id="GO:0006457">
    <property type="term" value="P:protein folding"/>
    <property type="evidence" value="ECO:0007669"/>
    <property type="project" value="TreeGrafter"/>
</dbReference>
<dbReference type="Gene3D" id="2.40.100.10">
    <property type="entry name" value="Cyclophilin-like"/>
    <property type="match status" value="1"/>
</dbReference>
<evidence type="ECO:0000256" key="1">
    <source>
        <dbReference type="RuleBase" id="RU363019"/>
    </source>
</evidence>
<organism evidence="4 5">
    <name type="scientific">Chrysophaeum taylorii</name>
    <dbReference type="NCBI Taxonomy" id="2483200"/>
    <lineage>
        <taxon>Eukaryota</taxon>
        <taxon>Sar</taxon>
        <taxon>Stramenopiles</taxon>
        <taxon>Ochrophyta</taxon>
        <taxon>Pelagophyceae</taxon>
        <taxon>Pelagomonadales</taxon>
        <taxon>Pelagomonadaceae</taxon>
        <taxon>Chrysophaeum</taxon>
    </lineage>
</organism>
<accession>A0AAD7U7T3</accession>
<dbReference type="PANTHER" id="PTHR11071">
    <property type="entry name" value="PEPTIDYL-PROLYL CIS-TRANS ISOMERASE"/>
    <property type="match status" value="1"/>
</dbReference>
<dbReference type="PRINTS" id="PR00153">
    <property type="entry name" value="CSAPPISMRASE"/>
</dbReference>
<proteinExistence type="inferred from homology"/>
<dbReference type="PROSITE" id="PS50072">
    <property type="entry name" value="CSA_PPIASE_2"/>
    <property type="match status" value="1"/>
</dbReference>
<dbReference type="Proteomes" id="UP001230188">
    <property type="component" value="Unassembled WGS sequence"/>
</dbReference>
<feature type="compositionally biased region" description="Low complexity" evidence="2">
    <location>
        <begin position="21"/>
        <end position="33"/>
    </location>
</feature>
<gene>
    <name evidence="4" type="ORF">CTAYLR_004019</name>
</gene>